<keyword evidence="9" id="KW-1185">Reference proteome</keyword>
<keyword evidence="4" id="KW-0812">Transmembrane</keyword>
<keyword evidence="6" id="KW-0472">Membrane</keyword>
<evidence type="ECO:0000256" key="4">
    <source>
        <dbReference type="ARBA" id="ARBA00022692"/>
    </source>
</evidence>
<evidence type="ECO:0000256" key="7">
    <source>
        <dbReference type="ARBA" id="ARBA00023237"/>
    </source>
</evidence>
<sequence length="439" mass="48835">MLSRDIDDRPVSSGMCRKLPLRWCLSLLLTGSLVAPVVSADEFHYRDVLIGNRASAMGGAYTAISDDPSGLYYNPAGIVHADQLNLSGSVNAWHSTRVVYKDVLGEGQDWQRESGTLIPNFFGITQPIGPGVFGFSYVVTDAIQEDQDQTFTQLPNRDRFTINLNNNQWVYKLGPSYAIRVNEQLSVGASFYFHFRDQEEINNQLIVVDAGTGPGAGDSDIEWRYLQTQNDEWGIKPVIGVMWEPHDRLAIGSSIRWTNVLGAENYIQFTCHGSSLSESTLCPEGDIDYVEARDNIRRDHPWEWRVGAAWFHSPRLVISGDFSYHSAFHDAVRGANGREVEATWNAAMGVEYYLRNDLALRGGLFTNNANTPSEVVQYDHVNMLGFSASVARFTRNSSLDLGFSYAAGRGQGQVLPVDRDPQTVEASSLTVFLSSSYTF</sequence>
<evidence type="ECO:0000256" key="3">
    <source>
        <dbReference type="ARBA" id="ARBA00022452"/>
    </source>
</evidence>
<evidence type="ECO:0000256" key="5">
    <source>
        <dbReference type="ARBA" id="ARBA00022729"/>
    </source>
</evidence>
<dbReference type="Gene3D" id="2.40.160.60">
    <property type="entry name" value="Outer membrane protein transport protein (OMPP1/FadL/TodX)"/>
    <property type="match status" value="1"/>
</dbReference>
<evidence type="ECO:0000256" key="6">
    <source>
        <dbReference type="ARBA" id="ARBA00023136"/>
    </source>
</evidence>
<comment type="caution">
    <text evidence="8">The sequence shown here is derived from an EMBL/GenBank/DDBJ whole genome shotgun (WGS) entry which is preliminary data.</text>
</comment>
<protein>
    <submittedName>
        <fullName evidence="8">Outer membrane protein transport protein</fullName>
    </submittedName>
</protein>
<name>A0ABU0W7X7_9GAMM</name>
<dbReference type="RefSeq" id="WP_306728549.1">
    <property type="nucleotide sequence ID" value="NZ_JAVDDT010000005.1"/>
</dbReference>
<comment type="similarity">
    <text evidence="2">Belongs to the OmpP1/FadL family.</text>
</comment>
<keyword evidence="5" id="KW-0732">Signal</keyword>
<dbReference type="SUPFAM" id="SSF56935">
    <property type="entry name" value="Porins"/>
    <property type="match status" value="1"/>
</dbReference>
<dbReference type="Pfam" id="PF03349">
    <property type="entry name" value="Toluene_X"/>
    <property type="match status" value="1"/>
</dbReference>
<dbReference type="PANTHER" id="PTHR35093:SF8">
    <property type="entry name" value="OUTER MEMBRANE PROTEIN NMB0088-RELATED"/>
    <property type="match status" value="1"/>
</dbReference>
<evidence type="ECO:0000313" key="9">
    <source>
        <dbReference type="Proteomes" id="UP001239019"/>
    </source>
</evidence>
<dbReference type="Proteomes" id="UP001239019">
    <property type="component" value="Unassembled WGS sequence"/>
</dbReference>
<comment type="subcellular location">
    <subcellularLocation>
        <location evidence="1">Cell outer membrane</location>
        <topology evidence="1">Multi-pass membrane protein</topology>
    </subcellularLocation>
</comment>
<evidence type="ECO:0000256" key="2">
    <source>
        <dbReference type="ARBA" id="ARBA00008163"/>
    </source>
</evidence>
<dbReference type="InterPro" id="IPR005017">
    <property type="entry name" value="OMPP1/FadL/TodX"/>
</dbReference>
<accession>A0ABU0W7X7</accession>
<reference evidence="8 9" key="1">
    <citation type="submission" date="2023-08" db="EMBL/GenBank/DDBJ databases">
        <title>Whole-genome sequencing of halo(alkali)philic microorganisms from hypersaline lakes.</title>
        <authorList>
            <person name="Sorokin D.Y."/>
            <person name="Abbas B."/>
            <person name="Merkel A.Y."/>
        </authorList>
    </citation>
    <scope>NUCLEOTIDE SEQUENCE [LARGE SCALE GENOMIC DNA]</scope>
    <source>
        <strain evidence="8 9">AB-CW4</strain>
    </source>
</reference>
<keyword evidence="7" id="KW-0998">Cell outer membrane</keyword>
<organism evidence="8 9">
    <name type="scientific">Natronospira bacteriovora</name>
    <dbReference type="NCBI Taxonomy" id="3069753"/>
    <lineage>
        <taxon>Bacteria</taxon>
        <taxon>Pseudomonadati</taxon>
        <taxon>Pseudomonadota</taxon>
        <taxon>Gammaproteobacteria</taxon>
        <taxon>Natronospirales</taxon>
        <taxon>Natronospiraceae</taxon>
        <taxon>Natronospira</taxon>
    </lineage>
</organism>
<dbReference type="EMBL" id="JAVDDT010000005">
    <property type="protein sequence ID" value="MDQ2070052.1"/>
    <property type="molecule type" value="Genomic_DNA"/>
</dbReference>
<gene>
    <name evidence="8" type="ORF">RBH19_09205</name>
</gene>
<dbReference type="PANTHER" id="PTHR35093">
    <property type="entry name" value="OUTER MEMBRANE PROTEIN NMB0088-RELATED"/>
    <property type="match status" value="1"/>
</dbReference>
<keyword evidence="3" id="KW-1134">Transmembrane beta strand</keyword>
<proteinExistence type="inferred from homology"/>
<evidence type="ECO:0000313" key="8">
    <source>
        <dbReference type="EMBL" id="MDQ2070052.1"/>
    </source>
</evidence>
<evidence type="ECO:0000256" key="1">
    <source>
        <dbReference type="ARBA" id="ARBA00004571"/>
    </source>
</evidence>